<dbReference type="InParanoid" id="A0A6P7FWR4"/>
<dbReference type="GO" id="GO:0008270">
    <property type="term" value="F:zinc ion binding"/>
    <property type="evidence" value="ECO:0007669"/>
    <property type="project" value="UniProtKB-KW"/>
</dbReference>
<keyword evidence="6" id="KW-0175">Coiled coil</keyword>
<feature type="domain" description="THAP-type" evidence="7">
    <location>
        <begin position="28"/>
        <end position="120"/>
    </location>
</feature>
<evidence type="ECO:0000256" key="2">
    <source>
        <dbReference type="ARBA" id="ARBA00022771"/>
    </source>
</evidence>
<evidence type="ECO:0000256" key="3">
    <source>
        <dbReference type="ARBA" id="ARBA00022833"/>
    </source>
</evidence>
<dbReference type="PROSITE" id="PS50950">
    <property type="entry name" value="ZF_THAP"/>
    <property type="match status" value="1"/>
</dbReference>
<proteinExistence type="predicted"/>
<gene>
    <name evidence="10" type="primary">LOC114335019</name>
</gene>
<dbReference type="GO" id="GO:0003677">
    <property type="term" value="F:DNA binding"/>
    <property type="evidence" value="ECO:0007669"/>
    <property type="project" value="UniProtKB-UniRule"/>
</dbReference>
<evidence type="ECO:0000256" key="1">
    <source>
        <dbReference type="ARBA" id="ARBA00022723"/>
    </source>
</evidence>
<dbReference type="Gene3D" id="6.20.210.20">
    <property type="entry name" value="THAP domain"/>
    <property type="match status" value="1"/>
</dbReference>
<evidence type="ECO:0000256" key="6">
    <source>
        <dbReference type="SAM" id="Coils"/>
    </source>
</evidence>
<feature type="coiled-coil region" evidence="6">
    <location>
        <begin position="163"/>
        <end position="190"/>
    </location>
</feature>
<organism evidence="10">
    <name type="scientific">Diabrotica virgifera virgifera</name>
    <name type="common">western corn rootworm</name>
    <dbReference type="NCBI Taxonomy" id="50390"/>
    <lineage>
        <taxon>Eukaryota</taxon>
        <taxon>Metazoa</taxon>
        <taxon>Ecdysozoa</taxon>
        <taxon>Arthropoda</taxon>
        <taxon>Hexapoda</taxon>
        <taxon>Insecta</taxon>
        <taxon>Pterygota</taxon>
        <taxon>Neoptera</taxon>
        <taxon>Endopterygota</taxon>
        <taxon>Coleoptera</taxon>
        <taxon>Polyphaga</taxon>
        <taxon>Cucujiformia</taxon>
        <taxon>Chrysomeloidea</taxon>
        <taxon>Chrysomelidae</taxon>
        <taxon>Galerucinae</taxon>
        <taxon>Diabroticina</taxon>
        <taxon>Diabroticites</taxon>
        <taxon>Diabrotica</taxon>
    </lineage>
</organism>
<dbReference type="GeneID" id="114335019"/>
<evidence type="ECO:0000313" key="9">
    <source>
        <dbReference type="Proteomes" id="UP001652700"/>
    </source>
</evidence>
<dbReference type="RefSeq" id="XP_028140974.1">
    <property type="nucleotide sequence ID" value="XM_028285173.1"/>
</dbReference>
<dbReference type="KEGG" id="dvv:114335019"/>
<keyword evidence="3" id="KW-0862">Zinc</keyword>
<dbReference type="SUPFAM" id="SSF57716">
    <property type="entry name" value="Glucocorticoid receptor-like (DNA-binding domain)"/>
    <property type="match status" value="1"/>
</dbReference>
<evidence type="ECO:0000313" key="8">
    <source>
        <dbReference type="EnsemblMetazoa" id="XP_028140974.1"/>
    </source>
</evidence>
<sequence length="282" mass="32742">MENEILNILNKVPDYIEKVGCDTTNLTSPFKCAVKSCPNRFVKFDNSGKLPYKFHRFPANIELSKVWKVNCGWKEYDDVDNLMVCSNHFNLDDYIRNYKEEFTNPNFKRQLSAKAVPQLNLGPNKDKPTGSRDVEFDTNEKYVQMILDEDQIKADIESTKLAENSLKLRNKELVNKLASLEQERILLETLIRSKSTSIMELQTNLKRKRHKEIILRKTFSEAQIKLLHGKKVVWSDDDLATAFTIRHMGSKKCYLYLKNVLKLPLPALSYIQAWAAHRAKNV</sequence>
<evidence type="ECO:0000313" key="10">
    <source>
        <dbReference type="RefSeq" id="XP_028140974.1"/>
    </source>
</evidence>
<evidence type="ECO:0000256" key="4">
    <source>
        <dbReference type="ARBA" id="ARBA00023125"/>
    </source>
</evidence>
<dbReference type="AlphaFoldDB" id="A0A6P7FWR4"/>
<reference evidence="8" key="2">
    <citation type="submission" date="2025-05" db="UniProtKB">
        <authorList>
            <consortium name="EnsemblMetazoa"/>
        </authorList>
    </citation>
    <scope>IDENTIFICATION</scope>
</reference>
<accession>A0A6P7FWR4</accession>
<dbReference type="OrthoDB" id="7331812at2759"/>
<dbReference type="SMART" id="SM00980">
    <property type="entry name" value="THAP"/>
    <property type="match status" value="1"/>
</dbReference>
<keyword evidence="1" id="KW-0479">Metal-binding</keyword>
<dbReference type="Pfam" id="PF05485">
    <property type="entry name" value="THAP"/>
    <property type="match status" value="1"/>
</dbReference>
<dbReference type="SMART" id="SM00692">
    <property type="entry name" value="DM3"/>
    <property type="match status" value="1"/>
</dbReference>
<keyword evidence="4 5" id="KW-0238">DNA-binding</keyword>
<dbReference type="EnsemblMetazoa" id="XM_028285173.2">
    <property type="protein sequence ID" value="XP_028140974.1"/>
    <property type="gene ID" value="LOC114335019"/>
</dbReference>
<keyword evidence="2 5" id="KW-0863">Zinc-finger</keyword>
<evidence type="ECO:0000256" key="5">
    <source>
        <dbReference type="PROSITE-ProRule" id="PRU00309"/>
    </source>
</evidence>
<dbReference type="Proteomes" id="UP001652700">
    <property type="component" value="Unplaced"/>
</dbReference>
<keyword evidence="9" id="KW-1185">Reference proteome</keyword>
<dbReference type="InterPro" id="IPR006612">
    <property type="entry name" value="THAP_Znf"/>
</dbReference>
<reference evidence="10" key="1">
    <citation type="submission" date="2025-04" db="UniProtKB">
        <authorList>
            <consortium name="RefSeq"/>
        </authorList>
    </citation>
    <scope>IDENTIFICATION</scope>
    <source>
        <tissue evidence="10">Whole insect</tissue>
    </source>
</reference>
<evidence type="ECO:0000259" key="7">
    <source>
        <dbReference type="PROSITE" id="PS50950"/>
    </source>
</evidence>
<name>A0A6P7FWR4_DIAVI</name>
<protein>
    <submittedName>
        <fullName evidence="10">Uncharacterized protein LOC114335019</fullName>
    </submittedName>
</protein>
<dbReference type="InterPro" id="IPR038441">
    <property type="entry name" value="THAP_Znf_sf"/>
</dbReference>